<dbReference type="Proteomes" id="UP000467840">
    <property type="component" value="Unassembled WGS sequence"/>
</dbReference>
<evidence type="ECO:0000256" key="1">
    <source>
        <dbReference type="SAM" id="MobiDB-lite"/>
    </source>
</evidence>
<protein>
    <recommendedName>
        <fullName evidence="4">DUF2213 domain-containing protein</fullName>
    </recommendedName>
</protein>
<accession>A0A6A6K0S0</accession>
<proteinExistence type="predicted"/>
<sequence>MIVKIGEKWVVKSADGSQQLGSYDTEQEAKERLAQVEKFKHASNKLQVNVLTTINSASNISRQIIDGDSHIVVRGVVPVVDDIVMNGILYPGDEIRKSYQGLNGKPAPYDHPQVDGKYVSANEVRAVNQYHVGAWIENASHDGSKVITDLKINERIAGASDKGKEIISRIDGLMTNAESEPVEVSTGLLLNKLERKGTSKGKDYSYVASNMEWDHLAILPPGTPGAGRPSDGVGLFAANDSWLAKSGNSQPGFMALCRCRNDDRFGFERDGQTYMQPYIVMEDMVQFVGERVKAVYKTELEPVETNSEETGMNAEEMKALLADALKPVQEQLTATNAELAAVKAQNAELQSQLTANSKKEEQAMRDAIKSELKWPDSVVNSLSGDALTDAFAQTTKAAPLKGGDPQTNSDKSQWDGYDLNALMESK</sequence>
<comment type="caution">
    <text evidence="2">The sequence shown here is derived from an EMBL/GenBank/DDBJ whole genome shotgun (WGS) entry which is preliminary data.</text>
</comment>
<reference evidence="2 3" key="1">
    <citation type="journal article" date="2020" name="Mol. Plant">
        <title>The Chromosome-Based Rubber Tree Genome Provides New Insights into Spurge Genome Evolution and Rubber Biosynthesis.</title>
        <authorList>
            <person name="Liu J."/>
            <person name="Shi C."/>
            <person name="Shi C.C."/>
            <person name="Li W."/>
            <person name="Zhang Q.J."/>
            <person name="Zhang Y."/>
            <person name="Li K."/>
            <person name="Lu H.F."/>
            <person name="Shi C."/>
            <person name="Zhu S.T."/>
            <person name="Xiao Z.Y."/>
            <person name="Nan H."/>
            <person name="Yue Y."/>
            <person name="Zhu X.G."/>
            <person name="Wu Y."/>
            <person name="Hong X.N."/>
            <person name="Fan G.Y."/>
            <person name="Tong Y."/>
            <person name="Zhang D."/>
            <person name="Mao C.L."/>
            <person name="Liu Y.L."/>
            <person name="Hao S.J."/>
            <person name="Liu W.Q."/>
            <person name="Lv M.Q."/>
            <person name="Zhang H.B."/>
            <person name="Liu Y."/>
            <person name="Hu-Tang G.R."/>
            <person name="Wang J.P."/>
            <person name="Wang J.H."/>
            <person name="Sun Y.H."/>
            <person name="Ni S.B."/>
            <person name="Chen W.B."/>
            <person name="Zhang X.C."/>
            <person name="Jiao Y.N."/>
            <person name="Eichler E.E."/>
            <person name="Li G.H."/>
            <person name="Liu X."/>
            <person name="Gao L.Z."/>
        </authorList>
    </citation>
    <scope>NUCLEOTIDE SEQUENCE [LARGE SCALE GENOMIC DNA]</scope>
    <source>
        <strain evidence="3">cv. GT1</strain>
        <tissue evidence="2">Leaf</tissue>
    </source>
</reference>
<gene>
    <name evidence="2" type="ORF">GH714_044106</name>
</gene>
<dbReference type="EMBL" id="JAAGAX010000225">
    <property type="protein sequence ID" value="KAF2282421.1"/>
    <property type="molecule type" value="Genomic_DNA"/>
</dbReference>
<dbReference type="AlphaFoldDB" id="A0A6A6K0S0"/>
<organism evidence="2 3">
    <name type="scientific">Hevea brasiliensis</name>
    <name type="common">Para rubber tree</name>
    <name type="synonym">Siphonia brasiliensis</name>
    <dbReference type="NCBI Taxonomy" id="3981"/>
    <lineage>
        <taxon>Eukaryota</taxon>
        <taxon>Viridiplantae</taxon>
        <taxon>Streptophyta</taxon>
        <taxon>Embryophyta</taxon>
        <taxon>Tracheophyta</taxon>
        <taxon>Spermatophyta</taxon>
        <taxon>Magnoliopsida</taxon>
        <taxon>eudicotyledons</taxon>
        <taxon>Gunneridae</taxon>
        <taxon>Pentapetalae</taxon>
        <taxon>rosids</taxon>
        <taxon>fabids</taxon>
        <taxon>Malpighiales</taxon>
        <taxon>Euphorbiaceae</taxon>
        <taxon>Crotonoideae</taxon>
        <taxon>Micrandreae</taxon>
        <taxon>Hevea</taxon>
    </lineage>
</organism>
<evidence type="ECO:0000313" key="2">
    <source>
        <dbReference type="EMBL" id="KAF2282421.1"/>
    </source>
</evidence>
<feature type="region of interest" description="Disordered" evidence="1">
    <location>
        <begin position="396"/>
        <end position="426"/>
    </location>
</feature>
<keyword evidence="3" id="KW-1185">Reference proteome</keyword>
<name>A0A6A6K0S0_HEVBR</name>
<evidence type="ECO:0000313" key="3">
    <source>
        <dbReference type="Proteomes" id="UP000467840"/>
    </source>
</evidence>
<evidence type="ECO:0008006" key="4">
    <source>
        <dbReference type="Google" id="ProtNLM"/>
    </source>
</evidence>